<dbReference type="RefSeq" id="WP_150969934.1">
    <property type="nucleotide sequence ID" value="NZ_VZDO01000008.1"/>
</dbReference>
<dbReference type="HAMAP" id="MF_00944">
    <property type="entry name" value="YchF_OLA1_ATPase"/>
    <property type="match status" value="1"/>
</dbReference>
<dbReference type="InterPro" id="IPR013029">
    <property type="entry name" value="YchF_C"/>
</dbReference>
<dbReference type="InterPro" id="IPR004396">
    <property type="entry name" value="ATPase_YchF/OLA1"/>
</dbReference>
<proteinExistence type="inferred from homology"/>
<dbReference type="InterPro" id="IPR031167">
    <property type="entry name" value="G_OBG"/>
</dbReference>
<dbReference type="AlphaFoldDB" id="A0A7V7TWC0"/>
<keyword evidence="2 5" id="KW-0547">Nucleotide-binding</keyword>
<organism evidence="7 8">
    <name type="scientific">Plantimonas leprariae</name>
    <dbReference type="NCBI Taxonomy" id="2615207"/>
    <lineage>
        <taxon>Bacteria</taxon>
        <taxon>Pseudomonadati</taxon>
        <taxon>Pseudomonadota</taxon>
        <taxon>Alphaproteobacteria</taxon>
        <taxon>Hyphomicrobiales</taxon>
        <taxon>Aurantimonadaceae</taxon>
        <taxon>Plantimonas</taxon>
    </lineage>
</organism>
<sequence length="367" mass="39240">MGFRCGIVGLPNVGKSTLFNALTKTAAAQAANYPFCTIEPNTGDVAVPDERLTRLATIGKSAQVIPTRITFVDIAGLVRGASKGEGLGNQFLANIREVDAVAHVLRCFENDDITHVEGRIDPVSDAETVETELMLSDLESTERRIVQVRKRAQGKEKEALTLLPVMEAVLAKLQNGEPARVLLKGMAAEETAVLKGLNLLTSKPVLYVCNVAETDAASGNDYSKAVEAMAERQGAASVVISAAIEAEVAQLPDEEVPDYLEALGLAEPGLDRLIRAGYGLLGLITYFTVGPKETRAWTVRRGSKAPQAAGVIHTDFEKGFIRAQTIAYADFVGLGGEVAAKEAGKARDEGKEYVVSDGDVMMFKFNN</sequence>
<evidence type="ECO:0000256" key="1">
    <source>
        <dbReference type="ARBA" id="ARBA00022723"/>
    </source>
</evidence>
<comment type="caution">
    <text evidence="7">The sequence shown here is derived from an EMBL/GenBank/DDBJ whole genome shotgun (WGS) entry which is preliminary data.</text>
</comment>
<feature type="binding site" evidence="5">
    <location>
        <begin position="12"/>
        <end position="17"/>
    </location>
    <ligand>
        <name>ATP</name>
        <dbReference type="ChEBI" id="CHEBI:30616"/>
    </ligand>
</feature>
<dbReference type="InterPro" id="IPR027417">
    <property type="entry name" value="P-loop_NTPase"/>
</dbReference>
<dbReference type="CDD" id="cd01900">
    <property type="entry name" value="YchF"/>
    <property type="match status" value="1"/>
</dbReference>
<dbReference type="CDD" id="cd04867">
    <property type="entry name" value="TGS_YchF_OLA1"/>
    <property type="match status" value="1"/>
</dbReference>
<dbReference type="FunFam" id="1.10.150.300:FF:000001">
    <property type="entry name" value="Ribosome-binding ATPase YchF"/>
    <property type="match status" value="1"/>
</dbReference>
<dbReference type="Gene3D" id="3.40.50.300">
    <property type="entry name" value="P-loop containing nucleotide triphosphate hydrolases"/>
    <property type="match status" value="1"/>
</dbReference>
<evidence type="ECO:0000256" key="2">
    <source>
        <dbReference type="ARBA" id="ARBA00022741"/>
    </source>
</evidence>
<dbReference type="FunFam" id="3.10.20.30:FF:000001">
    <property type="entry name" value="Ribosome-binding ATPase YchF"/>
    <property type="match status" value="1"/>
</dbReference>
<dbReference type="InterPro" id="IPR012675">
    <property type="entry name" value="Beta-grasp_dom_sf"/>
</dbReference>
<keyword evidence="3 5" id="KW-0067">ATP-binding</keyword>
<dbReference type="PRINTS" id="PR00326">
    <property type="entry name" value="GTP1OBG"/>
</dbReference>
<evidence type="ECO:0000256" key="3">
    <source>
        <dbReference type="ARBA" id="ARBA00022840"/>
    </source>
</evidence>
<evidence type="ECO:0000313" key="8">
    <source>
        <dbReference type="Proteomes" id="UP000432089"/>
    </source>
</evidence>
<keyword evidence="4" id="KW-0460">Magnesium</keyword>
<dbReference type="PIRSF" id="PIRSF006641">
    <property type="entry name" value="CHP00092"/>
    <property type="match status" value="1"/>
</dbReference>
<name>A0A7V7TWC0_9HYPH</name>
<keyword evidence="1" id="KW-0479">Metal-binding</keyword>
<dbReference type="Pfam" id="PF01926">
    <property type="entry name" value="MMR_HSR1"/>
    <property type="match status" value="1"/>
</dbReference>
<dbReference type="Gene3D" id="1.10.150.300">
    <property type="entry name" value="TGS-like domain"/>
    <property type="match status" value="1"/>
</dbReference>
<accession>A0A7V7TWC0</accession>
<comment type="function">
    <text evidence="5">ATPase that binds to both the 70S ribosome and the 50S ribosomal subunit in a nucleotide-independent manner.</text>
</comment>
<dbReference type="InterPro" id="IPR023192">
    <property type="entry name" value="TGS-like_dom_sf"/>
</dbReference>
<dbReference type="GO" id="GO:0005737">
    <property type="term" value="C:cytoplasm"/>
    <property type="evidence" value="ECO:0007669"/>
    <property type="project" value="TreeGrafter"/>
</dbReference>
<protein>
    <recommendedName>
        <fullName evidence="5">Ribosome-binding ATPase YchF</fullName>
    </recommendedName>
</protein>
<feature type="domain" description="OBG-type G" evidence="6">
    <location>
        <begin position="3"/>
        <end position="282"/>
    </location>
</feature>
<dbReference type="InterPro" id="IPR041706">
    <property type="entry name" value="YchF_N"/>
</dbReference>
<dbReference type="GO" id="GO:0016887">
    <property type="term" value="F:ATP hydrolysis activity"/>
    <property type="evidence" value="ECO:0007669"/>
    <property type="project" value="UniProtKB-UniRule"/>
</dbReference>
<evidence type="ECO:0000256" key="4">
    <source>
        <dbReference type="ARBA" id="ARBA00022842"/>
    </source>
</evidence>
<gene>
    <name evidence="5 7" type="primary">ychF</name>
    <name evidence="7" type="ORF">F6X38_11330</name>
</gene>
<dbReference type="GO" id="GO:0005525">
    <property type="term" value="F:GTP binding"/>
    <property type="evidence" value="ECO:0007669"/>
    <property type="project" value="InterPro"/>
</dbReference>
<dbReference type="GO" id="GO:0046872">
    <property type="term" value="F:metal ion binding"/>
    <property type="evidence" value="ECO:0007669"/>
    <property type="project" value="UniProtKB-KW"/>
</dbReference>
<comment type="similarity">
    <text evidence="5">Belongs to the TRAFAC class OBG-HflX-like GTPase superfamily. OBG GTPase family. YchF/OLA1 subfamily.</text>
</comment>
<dbReference type="Proteomes" id="UP000432089">
    <property type="component" value="Unassembled WGS sequence"/>
</dbReference>
<dbReference type="PANTHER" id="PTHR23305">
    <property type="entry name" value="OBG GTPASE FAMILY"/>
    <property type="match status" value="1"/>
</dbReference>
<dbReference type="EMBL" id="VZDO01000008">
    <property type="protein sequence ID" value="KAB0679813.1"/>
    <property type="molecule type" value="Genomic_DNA"/>
</dbReference>
<dbReference type="GO" id="GO:0005524">
    <property type="term" value="F:ATP binding"/>
    <property type="evidence" value="ECO:0007669"/>
    <property type="project" value="UniProtKB-UniRule"/>
</dbReference>
<reference evidence="7 8" key="1">
    <citation type="submission" date="2019-09" db="EMBL/GenBank/DDBJ databases">
        <title>YIM 132180 draft genome.</title>
        <authorList>
            <person name="Zhang K."/>
        </authorList>
    </citation>
    <scope>NUCLEOTIDE SEQUENCE [LARGE SCALE GENOMIC DNA]</scope>
    <source>
        <strain evidence="7 8">YIM 132180</strain>
    </source>
</reference>
<dbReference type="NCBIfam" id="TIGR00092">
    <property type="entry name" value="redox-regulated ATPase YchF"/>
    <property type="match status" value="1"/>
</dbReference>
<evidence type="ECO:0000313" key="7">
    <source>
        <dbReference type="EMBL" id="KAB0679813.1"/>
    </source>
</evidence>
<dbReference type="Pfam" id="PF06071">
    <property type="entry name" value="YchF-GTPase_C"/>
    <property type="match status" value="1"/>
</dbReference>
<dbReference type="GO" id="GO:0043023">
    <property type="term" value="F:ribosomal large subunit binding"/>
    <property type="evidence" value="ECO:0007669"/>
    <property type="project" value="UniProtKB-UniRule"/>
</dbReference>
<dbReference type="PANTHER" id="PTHR23305:SF18">
    <property type="entry name" value="OBG-TYPE G DOMAIN-CONTAINING PROTEIN"/>
    <property type="match status" value="1"/>
</dbReference>
<dbReference type="Gene3D" id="3.10.20.30">
    <property type="match status" value="1"/>
</dbReference>
<evidence type="ECO:0000259" key="6">
    <source>
        <dbReference type="PROSITE" id="PS51710"/>
    </source>
</evidence>
<dbReference type="PROSITE" id="PS51710">
    <property type="entry name" value="G_OBG"/>
    <property type="match status" value="1"/>
</dbReference>
<dbReference type="SUPFAM" id="SSF81271">
    <property type="entry name" value="TGS-like"/>
    <property type="match status" value="1"/>
</dbReference>
<keyword evidence="8" id="KW-1185">Reference proteome</keyword>
<dbReference type="SUPFAM" id="SSF52540">
    <property type="entry name" value="P-loop containing nucleoside triphosphate hydrolases"/>
    <property type="match status" value="1"/>
</dbReference>
<evidence type="ECO:0000256" key="5">
    <source>
        <dbReference type="HAMAP-Rule" id="MF_00944"/>
    </source>
</evidence>
<dbReference type="InterPro" id="IPR012676">
    <property type="entry name" value="TGS-like"/>
</dbReference>
<dbReference type="InterPro" id="IPR006073">
    <property type="entry name" value="GTP-bd"/>
</dbReference>